<keyword evidence="1" id="KW-1133">Transmembrane helix</keyword>
<reference evidence="2 3" key="1">
    <citation type="journal article" date="2017" name="PLoS Biol.">
        <title>The sea cucumber genome provides insights into morphological evolution and visceral regeneration.</title>
        <authorList>
            <person name="Zhang X."/>
            <person name="Sun L."/>
            <person name="Yuan J."/>
            <person name="Sun Y."/>
            <person name="Gao Y."/>
            <person name="Zhang L."/>
            <person name="Li S."/>
            <person name="Dai H."/>
            <person name="Hamel J.F."/>
            <person name="Liu C."/>
            <person name="Yu Y."/>
            <person name="Liu S."/>
            <person name="Lin W."/>
            <person name="Guo K."/>
            <person name="Jin S."/>
            <person name="Xu P."/>
            <person name="Storey K.B."/>
            <person name="Huan P."/>
            <person name="Zhang T."/>
            <person name="Zhou Y."/>
            <person name="Zhang J."/>
            <person name="Lin C."/>
            <person name="Li X."/>
            <person name="Xing L."/>
            <person name="Huo D."/>
            <person name="Sun M."/>
            <person name="Wang L."/>
            <person name="Mercier A."/>
            <person name="Li F."/>
            <person name="Yang H."/>
            <person name="Xiang J."/>
        </authorList>
    </citation>
    <scope>NUCLEOTIDE SEQUENCE [LARGE SCALE GENOMIC DNA]</scope>
    <source>
        <strain evidence="2">Shaxun</strain>
        <tissue evidence="2">Muscle</tissue>
    </source>
</reference>
<keyword evidence="1" id="KW-0812">Transmembrane</keyword>
<evidence type="ECO:0000313" key="2">
    <source>
        <dbReference type="EMBL" id="PIK44741.1"/>
    </source>
</evidence>
<evidence type="ECO:0000313" key="3">
    <source>
        <dbReference type="Proteomes" id="UP000230750"/>
    </source>
</evidence>
<dbReference type="Proteomes" id="UP000230750">
    <property type="component" value="Unassembled WGS sequence"/>
</dbReference>
<organism evidence="2 3">
    <name type="scientific">Stichopus japonicus</name>
    <name type="common">Sea cucumber</name>
    <dbReference type="NCBI Taxonomy" id="307972"/>
    <lineage>
        <taxon>Eukaryota</taxon>
        <taxon>Metazoa</taxon>
        <taxon>Echinodermata</taxon>
        <taxon>Eleutherozoa</taxon>
        <taxon>Echinozoa</taxon>
        <taxon>Holothuroidea</taxon>
        <taxon>Aspidochirotacea</taxon>
        <taxon>Aspidochirotida</taxon>
        <taxon>Stichopodidae</taxon>
        <taxon>Apostichopus</taxon>
    </lineage>
</organism>
<keyword evidence="1" id="KW-0472">Membrane</keyword>
<comment type="caution">
    <text evidence="2">The sequence shown here is derived from an EMBL/GenBank/DDBJ whole genome shotgun (WGS) entry which is preliminary data.</text>
</comment>
<dbReference type="EMBL" id="MRZV01000758">
    <property type="protein sequence ID" value="PIK44741.1"/>
    <property type="molecule type" value="Genomic_DNA"/>
</dbReference>
<evidence type="ECO:0000256" key="1">
    <source>
        <dbReference type="SAM" id="Phobius"/>
    </source>
</evidence>
<accession>A0A2G8K9Q3</accession>
<protein>
    <submittedName>
        <fullName evidence="2">Uncharacterized protein</fullName>
    </submittedName>
</protein>
<name>A0A2G8K9Q3_STIJA</name>
<gene>
    <name evidence="2" type="ORF">BSL78_18413</name>
</gene>
<keyword evidence="3" id="KW-1185">Reference proteome</keyword>
<proteinExistence type="predicted"/>
<feature type="transmembrane region" description="Helical" evidence="1">
    <location>
        <begin position="26"/>
        <end position="50"/>
    </location>
</feature>
<sequence length="188" mass="21263">MRGKDLSVVMDSPPAYQSQEPSKTKLYVIAVTVTIVTLMVLSFGVFYSVFFAQNPKVVNNLTTGDGDQVVIIKNMMMIKNLTTSACYFISLDNIPVDMDLDNEDQMLPMFFHEVYDPSDKLLTHTNTTIVMIPAGDIMTTNTDQCIDSIRIEPKNSQRTRKVRRDPRDREEEETADCGICFIIFSGSR</sequence>
<dbReference type="AlphaFoldDB" id="A0A2G8K9Q3"/>